<reference evidence="5" key="1">
    <citation type="journal article" date="2012" name="Nature">
        <title>The tomato genome sequence provides insights into fleshy fruit evolution.</title>
        <authorList>
            <consortium name="Tomato Genome Consortium"/>
        </authorList>
    </citation>
    <scope>NUCLEOTIDE SEQUENCE [LARGE SCALE GENOMIC DNA]</scope>
    <source>
        <strain evidence="5">cv. Heinz 1706</strain>
    </source>
</reference>
<dbReference type="Gramene" id="Solyc02g038650.1.1">
    <property type="protein sequence ID" value="Solyc02g038650.1.1"/>
    <property type="gene ID" value="Solyc02g038650.1"/>
</dbReference>
<feature type="coiled-coil region" evidence="2">
    <location>
        <begin position="23"/>
        <end position="50"/>
    </location>
</feature>
<dbReference type="eggNOG" id="ENOG502QQ6C">
    <property type="taxonomic scope" value="Eukaryota"/>
</dbReference>
<dbReference type="HOGENOM" id="CLU_026886_0_0_1"/>
<feature type="compositionally biased region" description="Basic and acidic residues" evidence="3">
    <location>
        <begin position="130"/>
        <end position="160"/>
    </location>
</feature>
<name>K4B5V9_SOLLC</name>
<protein>
    <recommendedName>
        <fullName evidence="4">Tetratricopeptide repeat protein 5 OB fold domain-containing protein</fullName>
    </recommendedName>
</protein>
<dbReference type="InterPro" id="IPR011990">
    <property type="entry name" value="TPR-like_helical_dom_sf"/>
</dbReference>
<proteinExistence type="predicted"/>
<feature type="repeat" description="TPR" evidence="1">
    <location>
        <begin position="337"/>
        <end position="370"/>
    </location>
</feature>
<dbReference type="AlphaFoldDB" id="K4B5V9"/>
<dbReference type="InParanoid" id="K4B5V9"/>
<dbReference type="InterPro" id="IPR032076">
    <property type="entry name" value="TTC5_OB"/>
</dbReference>
<evidence type="ECO:0000256" key="1">
    <source>
        <dbReference type="PROSITE-ProRule" id="PRU00339"/>
    </source>
</evidence>
<feature type="compositionally biased region" description="Basic and acidic residues" evidence="3">
    <location>
        <begin position="210"/>
        <end position="222"/>
    </location>
</feature>
<feature type="compositionally biased region" description="Basic and acidic residues" evidence="3">
    <location>
        <begin position="178"/>
        <end position="187"/>
    </location>
</feature>
<sequence>MRSPVVEVHWEKGEVPIDLRFAIEEVSVRLEDLKSTIEAVSTDQKELKSAIEEVSTNQKDLKSAIEGIFTHLKESNPPLKMSTPTEEVSREKGEVSTYLTSVIEEVSTDLKSAIEEVSMEKGQVSSDLKSTVEEVSSEKGEVSTDLKSTDEEVSSEKGEVSTDITSNPSLKMSTPTEEVSREKEEVSTDLKSAIEEVSWEKGQVSSDPKSTVEEVSSEKGEVSTDLTSNIEEVATQLKDSNPPLKMSTPTEEVSREKGEVSTDLKSSPIEEVSREIGQVSTDLKTAIEEVSAQLKESNYEDWILRFTNLMQLVYNFADQHFPSSRQQKIIDLNPHLQNAWNSIASCFIKKRDFNRAEKFYQIALKMGKEHIIILRDLAALELKISLCEDSENPAQHVEESIKYTERALLQNANDGNCLYTLGCAHFNYFVLSGGRDHNNLQLALKAFEEAKEDVAVKSNPHLEYDCSLVNRYLENYKESLNGFSDAASMNPASDALHQKELTLQLLTKFKGLLRVKRNDKNKGKSKGKSQGKSKGKSTKTSLADLIQSLPNIEVNPPYNRATMDLLTEGPNKLMAVVAAVQCLVKYEYKAPVYYMLCDSDEKSFVLAVFGIQKEAIKHGDQITILDPVCKFVDFVREGKHYQFKSVRVNLLEQVLLNGNPLPPSSAISKPL</sequence>
<evidence type="ECO:0000259" key="4">
    <source>
        <dbReference type="Pfam" id="PF16669"/>
    </source>
</evidence>
<dbReference type="InterPro" id="IPR019734">
    <property type="entry name" value="TPR_rpt"/>
</dbReference>
<keyword evidence="2" id="KW-0175">Coiled coil</keyword>
<dbReference type="Gene3D" id="1.25.40.10">
    <property type="entry name" value="Tetratricopeptide repeat domain"/>
    <property type="match status" value="1"/>
</dbReference>
<dbReference type="PROSITE" id="PS50005">
    <property type="entry name" value="TPR"/>
    <property type="match status" value="1"/>
</dbReference>
<dbReference type="InterPro" id="IPR038645">
    <property type="entry name" value="TTC5_OB_sf"/>
</dbReference>
<evidence type="ECO:0000313" key="6">
    <source>
        <dbReference type="Proteomes" id="UP000004994"/>
    </source>
</evidence>
<feature type="region of interest" description="Disordered" evidence="3">
    <location>
        <begin position="199"/>
        <end position="225"/>
    </location>
</feature>
<dbReference type="Proteomes" id="UP000004994">
    <property type="component" value="Chromosome 2"/>
</dbReference>
<dbReference type="SUPFAM" id="SSF48452">
    <property type="entry name" value="TPR-like"/>
    <property type="match status" value="1"/>
</dbReference>
<feature type="domain" description="Tetratricopeptide repeat protein 5 OB fold" evidence="4">
    <location>
        <begin position="558"/>
        <end position="667"/>
    </location>
</feature>
<dbReference type="PhylomeDB" id="K4B5V9"/>
<accession>K4B5V9</accession>
<dbReference type="STRING" id="4081.K4B5V9"/>
<organism evidence="5">
    <name type="scientific">Solanum lycopersicum</name>
    <name type="common">Tomato</name>
    <name type="synonym">Lycopersicon esculentum</name>
    <dbReference type="NCBI Taxonomy" id="4081"/>
    <lineage>
        <taxon>Eukaryota</taxon>
        <taxon>Viridiplantae</taxon>
        <taxon>Streptophyta</taxon>
        <taxon>Embryophyta</taxon>
        <taxon>Tracheophyta</taxon>
        <taxon>Spermatophyta</taxon>
        <taxon>Magnoliopsida</taxon>
        <taxon>eudicotyledons</taxon>
        <taxon>Gunneridae</taxon>
        <taxon>Pentapetalae</taxon>
        <taxon>asterids</taxon>
        <taxon>lamiids</taxon>
        <taxon>Solanales</taxon>
        <taxon>Solanaceae</taxon>
        <taxon>Solanoideae</taxon>
        <taxon>Solaneae</taxon>
        <taxon>Solanum</taxon>
        <taxon>Solanum subgen. Lycopersicon</taxon>
    </lineage>
</organism>
<feature type="region of interest" description="Disordered" evidence="3">
    <location>
        <begin position="239"/>
        <end position="268"/>
    </location>
</feature>
<feature type="region of interest" description="Disordered" evidence="3">
    <location>
        <begin position="519"/>
        <end position="539"/>
    </location>
</feature>
<keyword evidence="1" id="KW-0802">TPR repeat</keyword>
<feature type="compositionally biased region" description="Basic and acidic residues" evidence="3">
    <location>
        <begin position="252"/>
        <end position="262"/>
    </location>
</feature>
<evidence type="ECO:0000256" key="3">
    <source>
        <dbReference type="SAM" id="MobiDB-lite"/>
    </source>
</evidence>
<dbReference type="EnsemblPlants" id="Solyc02g038650.1.1">
    <property type="protein sequence ID" value="Solyc02g038650.1.1"/>
    <property type="gene ID" value="Solyc02g038650.1"/>
</dbReference>
<dbReference type="Pfam" id="PF16669">
    <property type="entry name" value="TTC5_OB"/>
    <property type="match status" value="1"/>
</dbReference>
<dbReference type="Gene3D" id="2.40.50.550">
    <property type="match status" value="1"/>
</dbReference>
<reference evidence="5" key="2">
    <citation type="submission" date="2015-06" db="UniProtKB">
        <authorList>
            <consortium name="EnsemblPlants"/>
        </authorList>
    </citation>
    <scope>IDENTIFICATION</scope>
    <source>
        <strain evidence="5">cv. Heinz 1706</strain>
    </source>
</reference>
<feature type="region of interest" description="Disordered" evidence="3">
    <location>
        <begin position="121"/>
        <end position="187"/>
    </location>
</feature>
<feature type="compositionally biased region" description="Polar residues" evidence="3">
    <location>
        <begin position="162"/>
        <end position="177"/>
    </location>
</feature>
<feature type="compositionally biased region" description="Basic residues" evidence="3">
    <location>
        <begin position="523"/>
        <end position="537"/>
    </location>
</feature>
<evidence type="ECO:0000313" key="5">
    <source>
        <dbReference type="EnsemblPlants" id="Solyc02g038650.1.1"/>
    </source>
</evidence>
<keyword evidence="6" id="KW-1185">Reference proteome</keyword>
<evidence type="ECO:0000256" key="2">
    <source>
        <dbReference type="SAM" id="Coils"/>
    </source>
</evidence>
<dbReference type="PaxDb" id="4081-Solyc02g038650.1.1"/>